<dbReference type="InterPro" id="IPR003439">
    <property type="entry name" value="ABC_transporter-like_ATP-bd"/>
</dbReference>
<dbReference type="RefSeq" id="WP_037288921.1">
    <property type="nucleotide sequence ID" value="NZ_JEOB01000004.1"/>
</dbReference>
<dbReference type="GO" id="GO:0022857">
    <property type="term" value="F:transmembrane transporter activity"/>
    <property type="evidence" value="ECO:0007669"/>
    <property type="project" value="UniProtKB-ARBA"/>
</dbReference>
<dbReference type="AlphaFoldDB" id="A0A011VSE8"/>
<dbReference type="InterPro" id="IPR003593">
    <property type="entry name" value="AAA+_ATPase"/>
</dbReference>
<evidence type="ECO:0000313" key="14">
    <source>
        <dbReference type="Proteomes" id="UP000021369"/>
    </source>
</evidence>
<dbReference type="InterPro" id="IPR017911">
    <property type="entry name" value="MacB-like_ATP-bd"/>
</dbReference>
<keyword evidence="3" id="KW-1003">Cell membrane</keyword>
<comment type="subcellular location">
    <subcellularLocation>
        <location evidence="1">Cell inner membrane</location>
        <topology evidence="1">Multi-pass membrane protein</topology>
    </subcellularLocation>
</comment>
<evidence type="ECO:0000256" key="10">
    <source>
        <dbReference type="SAM" id="MobiDB-lite"/>
    </source>
</evidence>
<keyword evidence="2" id="KW-0813">Transport</keyword>
<dbReference type="InterPro" id="IPR003838">
    <property type="entry name" value="ABC3_permease_C"/>
</dbReference>
<feature type="transmembrane region" description="Helical" evidence="11">
    <location>
        <begin position="972"/>
        <end position="994"/>
    </location>
</feature>
<sequence length="1011" mass="110776">MLSLNNITKDYVVGDSTVQALRGVSIDFRENEFVSILGQSGCGKTTLLNIIGGLDRYTSGDLNINGKSTKDFKDADWDSYRNHSIGFVFQSYNLIPHQTVLANVELALTLSGVSKGDRRKRAVEALQQVGLGDQLNKKPNQMSGGQMQRVAIARALVNDPDILLADEPTGALDTETSVQIMEILKKISKNKLIIMVTHNPELAEQYSSRIIRLLDGKVTDDTDPFKAEIKKDKKTAQEKKAERKKLKTSMNFLTALSLSRNNLMTKKARTLLTSFAGSIGIIGIALILSISNGVQIYIDQVQSDTLSTFPLTIEKTTTSLSEIMDSMAEARDAEPEHGMDKVYSQNRMAQMINTLMQETKVNDLEKFKTFLDNNDEIKKLTTDIKYSYATKLNVFKADTSDGVYQVNPSQVLLDMGYLSDTQMMGMSMGGSMGMGSMDVWSEMLDNDDLIKAQYDVVAGHMPENYNEVVLIVDKHNEINDYILYSLGLLDSTEINGIVRRAVMGEDVQLKNEQHSYTYDELLDLDFMVVPTTDFYRKNGAIWEDMQEDEAYMTDVVNNGLKVSVVGIIRPNEDATATSLNGGIAYKHELMEYLVNKVKDSEIIKDQQASPDIDVFSGLKFKPENADAEEEEKTSDENPTSAETADSTQADKTDILAGLTDEQKAALMQGQKPEGMSDDDFAAIMSQMPTEVPAAAEQPQLTDEQLAALMAGQLPEGMTEEEAAALMAQGGTQQQMSELTDMGMDAMSGLDMDAMKNGGNGGFMGGMTDQQKEFLASLTDEQLAMMQNMITESAKTNADALANSGKYSTSTYDANMMTLGYATLESPSGINIYPKDFAAKERIVDIIDEYNKEADESSKIEYTDIVGKMMSSVTSIINAISYVLIAFVAISLIVSSIMIGIITYISVLERTKEIGILRSIGASKRDISRVFNAETAIVGFVAGILGVGISYLLTIPINMIIAHLTTVPMRASIPVAAAILLVAISILLTLVAGLFPSRIAAKKDPVIALRTE</sequence>
<proteinExistence type="inferred from homology"/>
<dbReference type="FunFam" id="3.40.50.300:FF:000032">
    <property type="entry name" value="Export ABC transporter ATP-binding protein"/>
    <property type="match status" value="1"/>
</dbReference>
<comment type="similarity">
    <text evidence="9">Belongs to the ABC transporter superfamily. Macrolide exporter (TC 3.A.1.122) family.</text>
</comment>
<dbReference type="GO" id="GO:0016887">
    <property type="term" value="F:ATP hydrolysis activity"/>
    <property type="evidence" value="ECO:0007669"/>
    <property type="project" value="InterPro"/>
</dbReference>
<feature type="transmembrane region" description="Helical" evidence="11">
    <location>
        <begin position="878"/>
        <end position="907"/>
    </location>
</feature>
<evidence type="ECO:0000256" key="5">
    <source>
        <dbReference type="ARBA" id="ARBA00022741"/>
    </source>
</evidence>
<organism evidence="13 14">
    <name type="scientific">Ruminococcus albus SY3</name>
    <dbReference type="NCBI Taxonomy" id="1341156"/>
    <lineage>
        <taxon>Bacteria</taxon>
        <taxon>Bacillati</taxon>
        <taxon>Bacillota</taxon>
        <taxon>Clostridia</taxon>
        <taxon>Eubacteriales</taxon>
        <taxon>Oscillospiraceae</taxon>
        <taxon>Ruminococcus</taxon>
    </lineage>
</organism>
<evidence type="ECO:0000256" key="11">
    <source>
        <dbReference type="SAM" id="Phobius"/>
    </source>
</evidence>
<dbReference type="Pfam" id="PF00005">
    <property type="entry name" value="ABC_tran"/>
    <property type="match status" value="1"/>
</dbReference>
<dbReference type="SUPFAM" id="SSF52540">
    <property type="entry name" value="P-loop containing nucleoside triphosphate hydrolases"/>
    <property type="match status" value="1"/>
</dbReference>
<keyword evidence="6" id="KW-0067">ATP-binding</keyword>
<dbReference type="PATRIC" id="fig|1341156.4.peg.3609"/>
<dbReference type="GO" id="GO:0005524">
    <property type="term" value="F:ATP binding"/>
    <property type="evidence" value="ECO:0007669"/>
    <property type="project" value="UniProtKB-KW"/>
</dbReference>
<feature type="compositionally biased region" description="Polar residues" evidence="10">
    <location>
        <begin position="636"/>
        <end position="647"/>
    </location>
</feature>
<name>A0A011VSE8_RUMAL</name>
<comment type="caution">
    <text evidence="13">The sequence shown here is derived from an EMBL/GenBank/DDBJ whole genome shotgun (WGS) entry which is preliminary data.</text>
</comment>
<evidence type="ECO:0000256" key="8">
    <source>
        <dbReference type="ARBA" id="ARBA00023136"/>
    </source>
</evidence>
<evidence type="ECO:0000256" key="1">
    <source>
        <dbReference type="ARBA" id="ARBA00004429"/>
    </source>
</evidence>
<evidence type="ECO:0000256" key="3">
    <source>
        <dbReference type="ARBA" id="ARBA00022475"/>
    </source>
</evidence>
<feature type="transmembrane region" description="Helical" evidence="11">
    <location>
        <begin position="928"/>
        <end position="952"/>
    </location>
</feature>
<dbReference type="Proteomes" id="UP000021369">
    <property type="component" value="Unassembled WGS sequence"/>
</dbReference>
<evidence type="ECO:0000256" key="6">
    <source>
        <dbReference type="ARBA" id="ARBA00022840"/>
    </source>
</evidence>
<dbReference type="GO" id="GO:0098796">
    <property type="term" value="C:membrane protein complex"/>
    <property type="evidence" value="ECO:0007669"/>
    <property type="project" value="UniProtKB-ARBA"/>
</dbReference>
<dbReference type="Pfam" id="PF02687">
    <property type="entry name" value="FtsX"/>
    <property type="match status" value="1"/>
</dbReference>
<dbReference type="PROSITE" id="PS50893">
    <property type="entry name" value="ABC_TRANSPORTER_2"/>
    <property type="match status" value="1"/>
</dbReference>
<dbReference type="PANTHER" id="PTHR42798:SF6">
    <property type="entry name" value="CELL DIVISION ATP-BINDING PROTEIN FTSE"/>
    <property type="match status" value="1"/>
</dbReference>
<feature type="domain" description="ABC transporter" evidence="12">
    <location>
        <begin position="2"/>
        <end position="240"/>
    </location>
</feature>
<dbReference type="Gene3D" id="3.40.50.300">
    <property type="entry name" value="P-loop containing nucleotide triphosphate hydrolases"/>
    <property type="match status" value="1"/>
</dbReference>
<dbReference type="EMBL" id="JEOB01000004">
    <property type="protein sequence ID" value="EXM37488.1"/>
    <property type="molecule type" value="Genomic_DNA"/>
</dbReference>
<dbReference type="InterPro" id="IPR017871">
    <property type="entry name" value="ABC_transporter-like_CS"/>
</dbReference>
<keyword evidence="4 11" id="KW-0812">Transmembrane</keyword>
<gene>
    <name evidence="13" type="ORF">RASY3_12935</name>
</gene>
<keyword evidence="7 11" id="KW-1133">Transmembrane helix</keyword>
<evidence type="ECO:0000256" key="4">
    <source>
        <dbReference type="ARBA" id="ARBA00022692"/>
    </source>
</evidence>
<dbReference type="CDD" id="cd03255">
    <property type="entry name" value="ABC_MJ0796_LolCDE_FtsE"/>
    <property type="match status" value="1"/>
</dbReference>
<evidence type="ECO:0000256" key="7">
    <source>
        <dbReference type="ARBA" id="ARBA00022989"/>
    </source>
</evidence>
<accession>A0A011VSE8</accession>
<dbReference type="PANTHER" id="PTHR42798">
    <property type="entry name" value="LIPOPROTEIN-RELEASING SYSTEM ATP-BINDING PROTEIN LOLD"/>
    <property type="match status" value="1"/>
</dbReference>
<evidence type="ECO:0000259" key="12">
    <source>
        <dbReference type="PROSITE" id="PS50893"/>
    </source>
</evidence>
<evidence type="ECO:0000313" key="13">
    <source>
        <dbReference type="EMBL" id="EXM37488.1"/>
    </source>
</evidence>
<dbReference type="InterPro" id="IPR027417">
    <property type="entry name" value="P-loop_NTPase"/>
</dbReference>
<dbReference type="GO" id="GO:0005886">
    <property type="term" value="C:plasma membrane"/>
    <property type="evidence" value="ECO:0007669"/>
    <property type="project" value="UniProtKB-SubCell"/>
</dbReference>
<keyword evidence="5" id="KW-0547">Nucleotide-binding</keyword>
<protein>
    <submittedName>
        <fullName evidence="13">ABC transporter</fullName>
    </submittedName>
</protein>
<feature type="transmembrane region" description="Helical" evidence="11">
    <location>
        <begin position="270"/>
        <end position="290"/>
    </location>
</feature>
<feature type="region of interest" description="Disordered" evidence="10">
    <location>
        <begin position="623"/>
        <end position="650"/>
    </location>
</feature>
<keyword evidence="8 11" id="KW-0472">Membrane</keyword>
<evidence type="ECO:0000256" key="9">
    <source>
        <dbReference type="ARBA" id="ARBA00038388"/>
    </source>
</evidence>
<evidence type="ECO:0000256" key="2">
    <source>
        <dbReference type="ARBA" id="ARBA00022448"/>
    </source>
</evidence>
<dbReference type="SMART" id="SM00382">
    <property type="entry name" value="AAA"/>
    <property type="match status" value="1"/>
</dbReference>
<reference evidence="13 14" key="1">
    <citation type="submission" date="2013-06" db="EMBL/GenBank/DDBJ databases">
        <title>Rumen cellulosomics: divergent fiber-degrading strategies revealed by comparative genome-wide analysis of six Ruminococcal strains.</title>
        <authorList>
            <person name="Dassa B."/>
            <person name="Borovok I."/>
            <person name="Lamed R."/>
            <person name="Flint H."/>
            <person name="Yeoman C.J."/>
            <person name="White B."/>
            <person name="Bayer E.A."/>
        </authorList>
    </citation>
    <scope>NUCLEOTIDE SEQUENCE [LARGE SCALE GENOMIC DNA]</scope>
    <source>
        <strain evidence="13 14">SY3</strain>
    </source>
</reference>
<keyword evidence="14" id="KW-1185">Reference proteome</keyword>
<dbReference type="PROSITE" id="PS00211">
    <property type="entry name" value="ABC_TRANSPORTER_1"/>
    <property type="match status" value="1"/>
</dbReference>
<dbReference type="OrthoDB" id="2079174at2"/>